<accession>A0A6N2ZZN3</accession>
<evidence type="ECO:0000256" key="1">
    <source>
        <dbReference type="SAM" id="MobiDB-lite"/>
    </source>
</evidence>
<feature type="region of interest" description="Disordered" evidence="1">
    <location>
        <begin position="1"/>
        <end position="20"/>
    </location>
</feature>
<organism evidence="2">
    <name type="scientific">Enterobacter agglomerans</name>
    <name type="common">Erwinia herbicola</name>
    <name type="synonym">Pantoea agglomerans</name>
    <dbReference type="NCBI Taxonomy" id="549"/>
    <lineage>
        <taxon>Bacteria</taxon>
        <taxon>Pseudomonadati</taxon>
        <taxon>Pseudomonadota</taxon>
        <taxon>Gammaproteobacteria</taxon>
        <taxon>Enterobacterales</taxon>
        <taxon>Erwiniaceae</taxon>
        <taxon>Pantoea</taxon>
        <taxon>Pantoea agglomerans group</taxon>
    </lineage>
</organism>
<reference evidence="2" key="1">
    <citation type="submission" date="2019-11" db="EMBL/GenBank/DDBJ databases">
        <authorList>
            <person name="Feng L."/>
        </authorList>
    </citation>
    <scope>NUCLEOTIDE SEQUENCE</scope>
    <source>
        <strain evidence="2">PagglomeransLFYP105</strain>
    </source>
</reference>
<protein>
    <submittedName>
        <fullName evidence="2">Uncharacterized protein</fullName>
    </submittedName>
</protein>
<feature type="compositionally biased region" description="Basic and acidic residues" evidence="1">
    <location>
        <begin position="126"/>
        <end position="142"/>
    </location>
</feature>
<sequence length="165" mass="18595">MHLCAKSRPDGGVSQKKTPRDRLRHIARGRFPLHYQRANKLLFPFLTISREGTGNTQCFPPRLMTFNGGPLNTTKHPLPVHRFRTCRAKEQDVFQPNQALMFFPPQVLLIPDVALPGYGMVRREAEIKQSAKPEKTDEDQSKPHYCKSRSAAVCLSGQRSGTAGK</sequence>
<feature type="region of interest" description="Disordered" evidence="1">
    <location>
        <begin position="126"/>
        <end position="145"/>
    </location>
</feature>
<proteinExistence type="predicted"/>
<gene>
    <name evidence="2" type="ORF">PALFYP105_02620</name>
</gene>
<evidence type="ECO:0000313" key="2">
    <source>
        <dbReference type="EMBL" id="VYT84083.1"/>
    </source>
</evidence>
<dbReference type="AlphaFoldDB" id="A0A6N2ZZN3"/>
<name>A0A6N2ZZN3_ENTAG</name>
<dbReference type="EMBL" id="CACRUS010000003">
    <property type="protein sequence ID" value="VYT84083.1"/>
    <property type="molecule type" value="Genomic_DNA"/>
</dbReference>